<dbReference type="InterPro" id="IPR019734">
    <property type="entry name" value="TPR_rpt"/>
</dbReference>
<evidence type="ECO:0000256" key="4">
    <source>
        <dbReference type="ARBA" id="ARBA00022803"/>
    </source>
</evidence>
<evidence type="ECO:0000313" key="5">
    <source>
        <dbReference type="EMBL" id="GAI31206.1"/>
    </source>
</evidence>
<dbReference type="InterPro" id="IPR051476">
    <property type="entry name" value="Bac_ResReg_Asp_Phosphatase"/>
</dbReference>
<dbReference type="SUPFAM" id="SSF48452">
    <property type="entry name" value="TPR-like"/>
    <property type="match status" value="1"/>
</dbReference>
<dbReference type="GO" id="GO:0005929">
    <property type="term" value="C:cilium"/>
    <property type="evidence" value="ECO:0007669"/>
    <property type="project" value="TreeGrafter"/>
</dbReference>
<evidence type="ECO:0000256" key="2">
    <source>
        <dbReference type="ARBA" id="ARBA00022490"/>
    </source>
</evidence>
<sequence>QNSPFGQSVQYNIIKKEKGKILFTHPFLREHFYSSVSEQNKRDWHKKIGQALEKFYASEKIEEILHHYICAQLKTKINKQVSRLLVQPETIVSRSGLLKILLQAMPFAKETPLEFKLTSEIAAIYKRLGNYNKASKYLNQAVAFTKNKMEKVDLLYTLANFTAIKGEFTNALHLFKKGINLLERKRGVMYARFLGRIGEIYLRMGKLDNAFEYLEKALKILRLKKEQKDEALFSSVLGIANFHRGDPGKALNLFKRAIQLGRKLKSNDILSQGYLNLGCLLMNMKN</sequence>
<evidence type="ECO:0000256" key="3">
    <source>
        <dbReference type="ARBA" id="ARBA00022737"/>
    </source>
</evidence>
<dbReference type="PANTHER" id="PTHR46630:SF1">
    <property type="entry name" value="TETRATRICOPEPTIDE REPEAT PROTEIN 29"/>
    <property type="match status" value="1"/>
</dbReference>
<dbReference type="EMBL" id="BARV01016833">
    <property type="protein sequence ID" value="GAI31206.1"/>
    <property type="molecule type" value="Genomic_DNA"/>
</dbReference>
<dbReference type="GO" id="GO:0005737">
    <property type="term" value="C:cytoplasm"/>
    <property type="evidence" value="ECO:0007669"/>
    <property type="project" value="UniProtKB-SubCell"/>
</dbReference>
<gene>
    <name evidence="5" type="ORF">S06H3_28797</name>
</gene>
<dbReference type="PANTHER" id="PTHR46630">
    <property type="entry name" value="TETRATRICOPEPTIDE REPEAT PROTEIN 29"/>
    <property type="match status" value="1"/>
</dbReference>
<comment type="subcellular location">
    <subcellularLocation>
        <location evidence="1">Cytoplasm</location>
    </subcellularLocation>
</comment>
<dbReference type="PROSITE" id="PS50005">
    <property type="entry name" value="TPR"/>
    <property type="match status" value="1"/>
</dbReference>
<evidence type="ECO:0000256" key="1">
    <source>
        <dbReference type="ARBA" id="ARBA00004496"/>
    </source>
</evidence>
<feature type="non-terminal residue" evidence="5">
    <location>
        <position position="286"/>
    </location>
</feature>
<reference evidence="5" key="1">
    <citation type="journal article" date="2014" name="Front. Microbiol.">
        <title>High frequency of phylogenetically diverse reductive dehalogenase-homologous genes in deep subseafloor sedimentary metagenomes.</title>
        <authorList>
            <person name="Kawai M."/>
            <person name="Futagami T."/>
            <person name="Toyoda A."/>
            <person name="Takaki Y."/>
            <person name="Nishi S."/>
            <person name="Hori S."/>
            <person name="Arai W."/>
            <person name="Tsubouchi T."/>
            <person name="Morono Y."/>
            <person name="Uchiyama I."/>
            <person name="Ito T."/>
            <person name="Fujiyama A."/>
            <person name="Inagaki F."/>
            <person name="Takami H."/>
        </authorList>
    </citation>
    <scope>NUCLEOTIDE SEQUENCE</scope>
    <source>
        <strain evidence="5">Expedition CK06-06</strain>
    </source>
</reference>
<organism evidence="5">
    <name type="scientific">marine sediment metagenome</name>
    <dbReference type="NCBI Taxonomy" id="412755"/>
    <lineage>
        <taxon>unclassified sequences</taxon>
        <taxon>metagenomes</taxon>
        <taxon>ecological metagenomes</taxon>
    </lineage>
</organism>
<dbReference type="Pfam" id="PF13424">
    <property type="entry name" value="TPR_12"/>
    <property type="match status" value="1"/>
</dbReference>
<dbReference type="SMART" id="SM00028">
    <property type="entry name" value="TPR"/>
    <property type="match status" value="4"/>
</dbReference>
<proteinExistence type="predicted"/>
<dbReference type="Gene3D" id="1.25.40.10">
    <property type="entry name" value="Tetratricopeptide repeat domain"/>
    <property type="match status" value="2"/>
</dbReference>
<feature type="non-terminal residue" evidence="5">
    <location>
        <position position="1"/>
    </location>
</feature>
<accession>X1NLW0</accession>
<dbReference type="Pfam" id="PF13181">
    <property type="entry name" value="TPR_8"/>
    <property type="match status" value="1"/>
</dbReference>
<keyword evidence="3" id="KW-0677">Repeat</keyword>
<keyword evidence="2" id="KW-0963">Cytoplasm</keyword>
<dbReference type="GO" id="GO:0003341">
    <property type="term" value="P:cilium movement"/>
    <property type="evidence" value="ECO:0007669"/>
    <property type="project" value="TreeGrafter"/>
</dbReference>
<keyword evidence="4" id="KW-0802">TPR repeat</keyword>
<comment type="caution">
    <text evidence="5">The sequence shown here is derived from an EMBL/GenBank/DDBJ whole genome shotgun (WGS) entry which is preliminary data.</text>
</comment>
<protein>
    <submittedName>
        <fullName evidence="5">Uncharacterized protein</fullName>
    </submittedName>
</protein>
<dbReference type="AlphaFoldDB" id="X1NLW0"/>
<dbReference type="InterPro" id="IPR011990">
    <property type="entry name" value="TPR-like_helical_dom_sf"/>
</dbReference>
<name>X1NLW0_9ZZZZ</name>